<keyword evidence="1" id="KW-0472">Membrane</keyword>
<dbReference type="AlphaFoldDB" id="K0RKS5"/>
<sequence>MILHRVTPTTLQCGKSTSLLARARRCHVPNARRWLSSSKKLTQEEVNAALERADKQMSAYYTYPVEKVIAAKKRSFQERHSGKQFYLQVCLGMTLLTSFLASPFLGRKIAYDKEFREKYIPSWYDYSIENPPSAWTREELNWQIMALQKRLAQRAKNGEFTPEKLDKMRREIHQRPEDERYAHFAKLHPGVDDDEDLEDE</sequence>
<accession>K0RKS5</accession>
<feature type="transmembrane region" description="Helical" evidence="1">
    <location>
        <begin position="85"/>
        <end position="106"/>
    </location>
</feature>
<evidence type="ECO:0000256" key="1">
    <source>
        <dbReference type="SAM" id="Phobius"/>
    </source>
</evidence>
<dbReference type="OrthoDB" id="46221at2759"/>
<gene>
    <name evidence="2" type="ORF">THAOC_34046</name>
</gene>
<name>K0RKS5_THAOC</name>
<comment type="caution">
    <text evidence="2">The sequence shown here is derived from an EMBL/GenBank/DDBJ whole genome shotgun (WGS) entry which is preliminary data.</text>
</comment>
<evidence type="ECO:0000313" key="2">
    <source>
        <dbReference type="EMBL" id="EJK47252.1"/>
    </source>
</evidence>
<proteinExistence type="predicted"/>
<protein>
    <submittedName>
        <fullName evidence="2">Uncharacterized protein</fullName>
    </submittedName>
</protein>
<keyword evidence="1" id="KW-1133">Transmembrane helix</keyword>
<reference evidence="2 3" key="1">
    <citation type="journal article" date="2012" name="Genome Biol.">
        <title>Genome and low-iron response of an oceanic diatom adapted to chronic iron limitation.</title>
        <authorList>
            <person name="Lommer M."/>
            <person name="Specht M."/>
            <person name="Roy A.S."/>
            <person name="Kraemer L."/>
            <person name="Andreson R."/>
            <person name="Gutowska M.A."/>
            <person name="Wolf J."/>
            <person name="Bergner S.V."/>
            <person name="Schilhabel M.B."/>
            <person name="Klostermeier U.C."/>
            <person name="Beiko R.G."/>
            <person name="Rosenstiel P."/>
            <person name="Hippler M."/>
            <person name="Laroche J."/>
        </authorList>
    </citation>
    <scope>NUCLEOTIDE SEQUENCE [LARGE SCALE GENOMIC DNA]</scope>
    <source>
        <strain evidence="2 3">CCMP1005</strain>
    </source>
</reference>
<organism evidence="2 3">
    <name type="scientific">Thalassiosira oceanica</name>
    <name type="common">Marine diatom</name>
    <dbReference type="NCBI Taxonomy" id="159749"/>
    <lineage>
        <taxon>Eukaryota</taxon>
        <taxon>Sar</taxon>
        <taxon>Stramenopiles</taxon>
        <taxon>Ochrophyta</taxon>
        <taxon>Bacillariophyta</taxon>
        <taxon>Coscinodiscophyceae</taxon>
        <taxon>Thalassiosirophycidae</taxon>
        <taxon>Thalassiosirales</taxon>
        <taxon>Thalassiosiraceae</taxon>
        <taxon>Thalassiosira</taxon>
    </lineage>
</organism>
<dbReference type="EMBL" id="AGNL01047167">
    <property type="protein sequence ID" value="EJK47252.1"/>
    <property type="molecule type" value="Genomic_DNA"/>
</dbReference>
<keyword evidence="1" id="KW-0812">Transmembrane</keyword>
<keyword evidence="3" id="KW-1185">Reference proteome</keyword>
<dbReference type="eggNOG" id="ENOG502SSVC">
    <property type="taxonomic scope" value="Eukaryota"/>
</dbReference>
<evidence type="ECO:0000313" key="3">
    <source>
        <dbReference type="Proteomes" id="UP000266841"/>
    </source>
</evidence>
<dbReference type="Proteomes" id="UP000266841">
    <property type="component" value="Unassembled WGS sequence"/>
</dbReference>